<evidence type="ECO:0000313" key="6">
    <source>
        <dbReference type="Proteomes" id="UP001289581"/>
    </source>
</evidence>
<keyword evidence="2" id="KW-0597">Phosphoprotein</keyword>
<dbReference type="PANTHER" id="PTHR43775:SF37">
    <property type="entry name" value="SI:DKEY-61P9.11"/>
    <property type="match status" value="1"/>
</dbReference>
<evidence type="ECO:0000256" key="3">
    <source>
        <dbReference type="RuleBase" id="RU003694"/>
    </source>
</evidence>
<evidence type="ECO:0000256" key="1">
    <source>
        <dbReference type="ARBA" id="ARBA00022450"/>
    </source>
</evidence>
<dbReference type="EMBL" id="JAXBCZ010000001">
    <property type="protein sequence ID" value="MEA1303737.1"/>
    <property type="molecule type" value="Genomic_DNA"/>
</dbReference>
<comment type="similarity">
    <text evidence="3">Belongs to the thiolase-like superfamily. Beta-ketoacyl-ACP synthases family.</text>
</comment>
<dbReference type="InterPro" id="IPR016039">
    <property type="entry name" value="Thiolase-like"/>
</dbReference>
<dbReference type="SUPFAM" id="SSF53901">
    <property type="entry name" value="Thiolase-like"/>
    <property type="match status" value="1"/>
</dbReference>
<dbReference type="RefSeq" id="WP_143225902.1">
    <property type="nucleotide sequence ID" value="NZ_JAXBCZ010000001.1"/>
</dbReference>
<dbReference type="Proteomes" id="UP001289581">
    <property type="component" value="Unassembled WGS sequence"/>
</dbReference>
<sequence>MDSVLITGMAFRLPGAQTYNELYAMLHSARVSIRNQLRDTWADDVTGLPWEDVPSAPAAAVLTDIDRFENELFDIDGHEAELLDPQQRVLMEVVWNALESSNTDPSRGVPGAGLFVGSTPSTYVFGLMSSHTVGSDRLAELLNIHSWAGFVARLSHALGIDGPGLALESFSSSGLVAFHLGVESLLNHECDRAIVCGASIKVPQFPLYKEASRSGRCLPFDRRADGSVVGNGAICFILERESDAKTRGAPHRARILGTATNMDGRSYPGIRSFECPAKERVMVEAMMAGGVDRDSIDYVEAHACGVELADRIELAAISRAYQSMERSNELRVGSLAGNIGHLDSIAGLAGLLKCVLMVEQRVCFPQVMGESPLTTGEGLPTGIVISPEPREQLGKNNLRVAVNSFGLGGVNANVILEHASNTYPAQKATSRSSPVELHLSQRSGAMLKVYERRLLDAILSTPGLPVGYLRSVMADARPRWRVGADYLVSSSDELADQLRNSINDGTQEAHEREGCDVTVGLESSRCPEPVPPLGTGEIPGTVMSGKRWWHKSIDRSRSIFRE</sequence>
<name>A0AAW9KT25_9ACTO</name>
<dbReference type="PROSITE" id="PS52004">
    <property type="entry name" value="KS3_2"/>
    <property type="match status" value="1"/>
</dbReference>
<accession>A0AAW9KT25</accession>
<feature type="domain" description="Ketosynthase family 3 (KS3)" evidence="4">
    <location>
        <begin position="1"/>
        <end position="418"/>
    </location>
</feature>
<protein>
    <submittedName>
        <fullName evidence="5">Beta-ketoacyl synthase N-terminal-like domain-containing protein</fullName>
    </submittedName>
</protein>
<dbReference type="InterPro" id="IPR050091">
    <property type="entry name" value="PKS_NRPS_Biosynth_Enz"/>
</dbReference>
<dbReference type="GO" id="GO:0005886">
    <property type="term" value="C:plasma membrane"/>
    <property type="evidence" value="ECO:0007669"/>
    <property type="project" value="TreeGrafter"/>
</dbReference>
<dbReference type="CDD" id="cd00833">
    <property type="entry name" value="PKS"/>
    <property type="match status" value="1"/>
</dbReference>
<evidence type="ECO:0000313" key="5">
    <source>
        <dbReference type="EMBL" id="MEA1303737.1"/>
    </source>
</evidence>
<dbReference type="PANTHER" id="PTHR43775">
    <property type="entry name" value="FATTY ACID SYNTHASE"/>
    <property type="match status" value="1"/>
</dbReference>
<keyword evidence="6" id="KW-1185">Reference proteome</keyword>
<comment type="caution">
    <text evidence="5">The sequence shown here is derived from an EMBL/GenBank/DDBJ whole genome shotgun (WGS) entry which is preliminary data.</text>
</comment>
<dbReference type="InterPro" id="IPR014030">
    <property type="entry name" value="Ketoacyl_synth_N"/>
</dbReference>
<evidence type="ECO:0000259" key="4">
    <source>
        <dbReference type="PROSITE" id="PS52004"/>
    </source>
</evidence>
<dbReference type="GO" id="GO:0071770">
    <property type="term" value="P:DIM/DIP cell wall layer assembly"/>
    <property type="evidence" value="ECO:0007669"/>
    <property type="project" value="TreeGrafter"/>
</dbReference>
<organism evidence="5 6">
    <name type="scientific">Actinomyces oris</name>
    <dbReference type="NCBI Taxonomy" id="544580"/>
    <lineage>
        <taxon>Bacteria</taxon>
        <taxon>Bacillati</taxon>
        <taxon>Actinomycetota</taxon>
        <taxon>Actinomycetes</taxon>
        <taxon>Actinomycetales</taxon>
        <taxon>Actinomycetaceae</taxon>
        <taxon>Actinomyces</taxon>
    </lineage>
</organism>
<dbReference type="InterPro" id="IPR014031">
    <property type="entry name" value="Ketoacyl_synth_C"/>
</dbReference>
<evidence type="ECO:0000256" key="2">
    <source>
        <dbReference type="ARBA" id="ARBA00022553"/>
    </source>
</evidence>
<gene>
    <name evidence="5" type="ORF">QU665_01335</name>
</gene>
<proteinExistence type="inferred from homology"/>
<dbReference type="Gene3D" id="3.40.47.10">
    <property type="match status" value="1"/>
</dbReference>
<dbReference type="GO" id="GO:0005737">
    <property type="term" value="C:cytoplasm"/>
    <property type="evidence" value="ECO:0007669"/>
    <property type="project" value="TreeGrafter"/>
</dbReference>
<dbReference type="GO" id="GO:0006633">
    <property type="term" value="P:fatty acid biosynthetic process"/>
    <property type="evidence" value="ECO:0007669"/>
    <property type="project" value="TreeGrafter"/>
</dbReference>
<keyword evidence="3" id="KW-0808">Transferase</keyword>
<dbReference type="AlphaFoldDB" id="A0AAW9KT25"/>
<dbReference type="Pfam" id="PF02801">
    <property type="entry name" value="Ketoacyl-synt_C"/>
    <property type="match status" value="1"/>
</dbReference>
<reference evidence="5 6" key="1">
    <citation type="submission" date="2023-06" db="EMBL/GenBank/DDBJ databases">
        <title>Actinomyces orist ORNL 0101 HMT-893 genome.</title>
        <authorList>
            <person name="Johnston C.D."/>
            <person name="Chen T."/>
            <person name="Dewhirst F.E."/>
        </authorList>
    </citation>
    <scope>NUCLEOTIDE SEQUENCE [LARGE SCALE GENOMIC DNA]</scope>
    <source>
        <strain evidence="5 6">ORNL 0101</strain>
    </source>
</reference>
<dbReference type="SMART" id="SM00825">
    <property type="entry name" value="PKS_KS"/>
    <property type="match status" value="1"/>
</dbReference>
<dbReference type="Pfam" id="PF00109">
    <property type="entry name" value="ketoacyl-synt"/>
    <property type="match status" value="1"/>
</dbReference>
<dbReference type="GO" id="GO:0004312">
    <property type="term" value="F:fatty acid synthase activity"/>
    <property type="evidence" value="ECO:0007669"/>
    <property type="project" value="TreeGrafter"/>
</dbReference>
<dbReference type="InterPro" id="IPR020841">
    <property type="entry name" value="PKS_Beta-ketoAc_synthase_dom"/>
</dbReference>
<keyword evidence="1" id="KW-0596">Phosphopantetheine</keyword>